<feature type="compositionally biased region" description="Acidic residues" evidence="1">
    <location>
        <begin position="95"/>
        <end position="113"/>
    </location>
</feature>
<dbReference type="STRING" id="933084.A0A067PIM0"/>
<keyword evidence="3" id="KW-1185">Reference proteome</keyword>
<gene>
    <name evidence="2" type="ORF">JAAARDRAFT_99512</name>
</gene>
<dbReference type="Proteomes" id="UP000027265">
    <property type="component" value="Unassembled WGS sequence"/>
</dbReference>
<evidence type="ECO:0000313" key="2">
    <source>
        <dbReference type="EMBL" id="KDQ54644.1"/>
    </source>
</evidence>
<feature type="non-terminal residue" evidence="2">
    <location>
        <position position="1"/>
    </location>
</feature>
<evidence type="ECO:0000256" key="1">
    <source>
        <dbReference type="SAM" id="MobiDB-lite"/>
    </source>
</evidence>
<reference evidence="3" key="1">
    <citation type="journal article" date="2014" name="Proc. Natl. Acad. Sci. U.S.A.">
        <title>Extensive sampling of basidiomycete genomes demonstrates inadequacy of the white-rot/brown-rot paradigm for wood decay fungi.</title>
        <authorList>
            <person name="Riley R."/>
            <person name="Salamov A.A."/>
            <person name="Brown D.W."/>
            <person name="Nagy L.G."/>
            <person name="Floudas D."/>
            <person name="Held B.W."/>
            <person name="Levasseur A."/>
            <person name="Lombard V."/>
            <person name="Morin E."/>
            <person name="Otillar R."/>
            <person name="Lindquist E.A."/>
            <person name="Sun H."/>
            <person name="LaButti K.M."/>
            <person name="Schmutz J."/>
            <person name="Jabbour D."/>
            <person name="Luo H."/>
            <person name="Baker S.E."/>
            <person name="Pisabarro A.G."/>
            <person name="Walton J.D."/>
            <person name="Blanchette R.A."/>
            <person name="Henrissat B."/>
            <person name="Martin F."/>
            <person name="Cullen D."/>
            <person name="Hibbett D.S."/>
            <person name="Grigoriev I.V."/>
        </authorList>
    </citation>
    <scope>NUCLEOTIDE SEQUENCE [LARGE SCALE GENOMIC DNA]</scope>
    <source>
        <strain evidence="3">MUCL 33604</strain>
    </source>
</reference>
<protein>
    <submittedName>
        <fullName evidence="2">Uncharacterized protein</fullName>
    </submittedName>
</protein>
<accession>A0A067PIM0</accession>
<dbReference type="EMBL" id="KL197728">
    <property type="protein sequence ID" value="KDQ54644.1"/>
    <property type="molecule type" value="Genomic_DNA"/>
</dbReference>
<dbReference type="InParanoid" id="A0A067PIM0"/>
<name>A0A067PIM0_9AGAM</name>
<feature type="compositionally biased region" description="Basic and acidic residues" evidence="1">
    <location>
        <begin position="85"/>
        <end position="94"/>
    </location>
</feature>
<proteinExistence type="predicted"/>
<dbReference type="OrthoDB" id="3230070at2759"/>
<evidence type="ECO:0000313" key="3">
    <source>
        <dbReference type="Proteomes" id="UP000027265"/>
    </source>
</evidence>
<feature type="non-terminal residue" evidence="2">
    <location>
        <position position="113"/>
    </location>
</feature>
<sequence length="113" mass="13147">CRVGHAFIGEYYVQFNIPEPVDCPCGIGYQTREHILRDCPRYEDHRYHLRDVSPQISLPTILGTRKGVDALASFIWESGAFMKTGEPRPKHWELPEYENEPDPEPWDEDAEDD</sequence>
<organism evidence="2 3">
    <name type="scientific">Jaapia argillacea MUCL 33604</name>
    <dbReference type="NCBI Taxonomy" id="933084"/>
    <lineage>
        <taxon>Eukaryota</taxon>
        <taxon>Fungi</taxon>
        <taxon>Dikarya</taxon>
        <taxon>Basidiomycota</taxon>
        <taxon>Agaricomycotina</taxon>
        <taxon>Agaricomycetes</taxon>
        <taxon>Agaricomycetidae</taxon>
        <taxon>Jaapiales</taxon>
        <taxon>Jaapiaceae</taxon>
        <taxon>Jaapia</taxon>
    </lineage>
</organism>
<feature type="region of interest" description="Disordered" evidence="1">
    <location>
        <begin position="83"/>
        <end position="113"/>
    </location>
</feature>
<dbReference type="HOGENOM" id="CLU_163773_0_0_1"/>
<dbReference type="AlphaFoldDB" id="A0A067PIM0"/>